<evidence type="ECO:0000313" key="2">
    <source>
        <dbReference type="EMBL" id="CAB1415897.1"/>
    </source>
</evidence>
<feature type="chain" id="PRO_5040393969" evidence="1">
    <location>
        <begin position="17"/>
        <end position="114"/>
    </location>
</feature>
<dbReference type="AlphaFoldDB" id="A0A9N7TMX0"/>
<feature type="signal peptide" evidence="1">
    <location>
        <begin position="1"/>
        <end position="16"/>
    </location>
</feature>
<reference evidence="2" key="1">
    <citation type="submission" date="2020-03" db="EMBL/GenBank/DDBJ databases">
        <authorList>
            <person name="Weist P."/>
        </authorList>
    </citation>
    <scope>NUCLEOTIDE SEQUENCE</scope>
</reference>
<keyword evidence="3" id="KW-1185">Reference proteome</keyword>
<comment type="caution">
    <text evidence="2">The sequence shown here is derived from an EMBL/GenBank/DDBJ whole genome shotgun (WGS) entry which is preliminary data.</text>
</comment>
<keyword evidence="1" id="KW-0732">Signal</keyword>
<proteinExistence type="predicted"/>
<protein>
    <submittedName>
        <fullName evidence="2">Uncharacterized protein</fullName>
    </submittedName>
</protein>
<evidence type="ECO:0000313" key="3">
    <source>
        <dbReference type="Proteomes" id="UP001153269"/>
    </source>
</evidence>
<accession>A0A9N7TMX0</accession>
<dbReference type="EMBL" id="CADEAL010000180">
    <property type="protein sequence ID" value="CAB1415897.1"/>
    <property type="molecule type" value="Genomic_DNA"/>
</dbReference>
<sequence>MNRSLLLSISAAGCCAVPLRGEHYASVDYRVRTPHNAARFRPYKPLSTGFPVRSVDMQRATDNITIRQGDTAIISSGSVTWSRQLRPSGGIITGGGFIRGKLIVSTRMHTAPQQ</sequence>
<organism evidence="2 3">
    <name type="scientific">Pleuronectes platessa</name>
    <name type="common">European plaice</name>
    <dbReference type="NCBI Taxonomy" id="8262"/>
    <lineage>
        <taxon>Eukaryota</taxon>
        <taxon>Metazoa</taxon>
        <taxon>Chordata</taxon>
        <taxon>Craniata</taxon>
        <taxon>Vertebrata</taxon>
        <taxon>Euteleostomi</taxon>
        <taxon>Actinopterygii</taxon>
        <taxon>Neopterygii</taxon>
        <taxon>Teleostei</taxon>
        <taxon>Neoteleostei</taxon>
        <taxon>Acanthomorphata</taxon>
        <taxon>Carangaria</taxon>
        <taxon>Pleuronectiformes</taxon>
        <taxon>Pleuronectoidei</taxon>
        <taxon>Pleuronectidae</taxon>
        <taxon>Pleuronectes</taxon>
    </lineage>
</organism>
<gene>
    <name evidence="2" type="ORF">PLEPLA_LOCUS3616</name>
</gene>
<name>A0A9N7TMX0_PLEPL</name>
<dbReference type="Proteomes" id="UP001153269">
    <property type="component" value="Unassembled WGS sequence"/>
</dbReference>
<evidence type="ECO:0000256" key="1">
    <source>
        <dbReference type="SAM" id="SignalP"/>
    </source>
</evidence>